<feature type="transmembrane region" description="Helical" evidence="1">
    <location>
        <begin position="12"/>
        <end position="33"/>
    </location>
</feature>
<dbReference type="RefSeq" id="XP_017023403.1">
    <property type="nucleotide sequence ID" value="XM_017167914.3"/>
</dbReference>
<organism evidence="2 3">
    <name type="scientific">Drosophila kikkawai</name>
    <name type="common">Fruit fly</name>
    <dbReference type="NCBI Taxonomy" id="30033"/>
    <lineage>
        <taxon>Eukaryota</taxon>
        <taxon>Metazoa</taxon>
        <taxon>Ecdysozoa</taxon>
        <taxon>Arthropoda</taxon>
        <taxon>Hexapoda</taxon>
        <taxon>Insecta</taxon>
        <taxon>Pterygota</taxon>
        <taxon>Neoptera</taxon>
        <taxon>Endopterygota</taxon>
        <taxon>Diptera</taxon>
        <taxon>Brachycera</taxon>
        <taxon>Muscomorpha</taxon>
        <taxon>Ephydroidea</taxon>
        <taxon>Drosophilidae</taxon>
        <taxon>Drosophila</taxon>
        <taxon>Sophophora</taxon>
    </lineage>
</organism>
<keyword evidence="1" id="KW-0812">Transmembrane</keyword>
<dbReference type="OrthoDB" id="7850652at2759"/>
<feature type="transmembrane region" description="Helical" evidence="1">
    <location>
        <begin position="86"/>
        <end position="109"/>
    </location>
</feature>
<protein>
    <recommendedName>
        <fullName evidence="4">G-protein coupled receptors family 1 profile domain-containing protein</fullName>
    </recommendedName>
</protein>
<evidence type="ECO:0000256" key="1">
    <source>
        <dbReference type="SAM" id="Phobius"/>
    </source>
</evidence>
<gene>
    <name evidence="3" type="primary">LOC108075459</name>
</gene>
<dbReference type="Proteomes" id="UP001652661">
    <property type="component" value="Chromosome 3R"/>
</dbReference>
<accession>A0A6P4ILK8</accession>
<evidence type="ECO:0000313" key="2">
    <source>
        <dbReference type="Proteomes" id="UP001652661"/>
    </source>
</evidence>
<feature type="transmembrane region" description="Helical" evidence="1">
    <location>
        <begin position="54"/>
        <end position="74"/>
    </location>
</feature>
<keyword evidence="1" id="KW-0472">Membrane</keyword>
<evidence type="ECO:0000313" key="3">
    <source>
        <dbReference type="RefSeq" id="XP_017023403.1"/>
    </source>
</evidence>
<proteinExistence type="predicted"/>
<dbReference type="AlphaFoldDB" id="A0A6P4ILK8"/>
<keyword evidence="2" id="KW-1185">Reference proteome</keyword>
<keyword evidence="1" id="KW-1133">Transmembrane helix</keyword>
<sequence length="162" mass="18474">MNEIVRNGAAFVGLYLLMLAVLVRPQMNFNMYIKSFFLQADYSAVMVLTYRFDAYMALVAAPLSGGTVYALTQWNIQCENPNARKTIITAVVCSYILVLSVNFLANVMVLQQALVRFDQCPRQAWPMYCHMAGSFIKSALADMQSVITRQHVKRVRLTYRLR</sequence>
<dbReference type="GeneID" id="108075459"/>
<reference evidence="3" key="1">
    <citation type="submission" date="2025-08" db="UniProtKB">
        <authorList>
            <consortium name="RefSeq"/>
        </authorList>
    </citation>
    <scope>IDENTIFICATION</scope>
    <source>
        <strain evidence="3">14028-0561.14</strain>
        <tissue evidence="3">Whole fly</tissue>
    </source>
</reference>
<name>A0A6P4ILK8_DROKI</name>
<evidence type="ECO:0008006" key="4">
    <source>
        <dbReference type="Google" id="ProtNLM"/>
    </source>
</evidence>